<organism evidence="7 8">
    <name type="scientific">Lignipirellula cremea</name>
    <dbReference type="NCBI Taxonomy" id="2528010"/>
    <lineage>
        <taxon>Bacteria</taxon>
        <taxon>Pseudomonadati</taxon>
        <taxon>Planctomycetota</taxon>
        <taxon>Planctomycetia</taxon>
        <taxon>Pirellulales</taxon>
        <taxon>Pirellulaceae</taxon>
        <taxon>Lignipirellula</taxon>
    </lineage>
</organism>
<keyword evidence="4 5" id="KW-0720">Serine protease</keyword>
<feature type="active site" description="Charge relay system" evidence="5">
    <location>
        <position position="290"/>
    </location>
</feature>
<evidence type="ECO:0000259" key="6">
    <source>
        <dbReference type="Pfam" id="PF00082"/>
    </source>
</evidence>
<dbReference type="Proteomes" id="UP000317648">
    <property type="component" value="Chromosome"/>
</dbReference>
<evidence type="ECO:0000313" key="7">
    <source>
        <dbReference type="EMBL" id="QDU98585.1"/>
    </source>
</evidence>
<keyword evidence="3 5" id="KW-0378">Hydrolase</keyword>
<dbReference type="CDD" id="cd04847">
    <property type="entry name" value="Peptidases_S8_Subtilisin_like_2"/>
    <property type="match status" value="1"/>
</dbReference>
<accession>A0A518E3B7</accession>
<gene>
    <name evidence="7" type="ORF">Pla8534_64560</name>
</gene>
<evidence type="ECO:0000256" key="1">
    <source>
        <dbReference type="ARBA" id="ARBA00011073"/>
    </source>
</evidence>
<dbReference type="InterPro" id="IPR000209">
    <property type="entry name" value="Peptidase_S8/S53_dom"/>
</dbReference>
<dbReference type="PANTHER" id="PTHR43806">
    <property type="entry name" value="PEPTIDASE S8"/>
    <property type="match status" value="1"/>
</dbReference>
<dbReference type="KEGG" id="lcre:Pla8534_64560"/>
<dbReference type="PANTHER" id="PTHR43806:SF11">
    <property type="entry name" value="CEREVISIN-RELATED"/>
    <property type="match status" value="1"/>
</dbReference>
<dbReference type="GO" id="GO:0006508">
    <property type="term" value="P:proteolysis"/>
    <property type="evidence" value="ECO:0007669"/>
    <property type="project" value="UniProtKB-KW"/>
</dbReference>
<evidence type="ECO:0000256" key="4">
    <source>
        <dbReference type="ARBA" id="ARBA00022825"/>
    </source>
</evidence>
<dbReference type="Gene3D" id="3.40.50.200">
    <property type="entry name" value="Peptidase S8/S53 domain"/>
    <property type="match status" value="1"/>
</dbReference>
<dbReference type="SUPFAM" id="SSF52743">
    <property type="entry name" value="Subtilisin-like"/>
    <property type="match status" value="1"/>
</dbReference>
<reference evidence="7 8" key="1">
    <citation type="submission" date="2019-02" db="EMBL/GenBank/DDBJ databases">
        <title>Deep-cultivation of Planctomycetes and their phenomic and genomic characterization uncovers novel biology.</title>
        <authorList>
            <person name="Wiegand S."/>
            <person name="Jogler M."/>
            <person name="Boedeker C."/>
            <person name="Pinto D."/>
            <person name="Vollmers J."/>
            <person name="Rivas-Marin E."/>
            <person name="Kohn T."/>
            <person name="Peeters S.H."/>
            <person name="Heuer A."/>
            <person name="Rast P."/>
            <person name="Oberbeckmann S."/>
            <person name="Bunk B."/>
            <person name="Jeske O."/>
            <person name="Meyerdierks A."/>
            <person name="Storesund J.E."/>
            <person name="Kallscheuer N."/>
            <person name="Luecker S."/>
            <person name="Lage O.M."/>
            <person name="Pohl T."/>
            <person name="Merkel B.J."/>
            <person name="Hornburger P."/>
            <person name="Mueller R.-W."/>
            <person name="Bruemmer F."/>
            <person name="Labrenz M."/>
            <person name="Spormann A.M."/>
            <person name="Op den Camp H."/>
            <person name="Overmann J."/>
            <person name="Amann R."/>
            <person name="Jetten M.S.M."/>
            <person name="Mascher T."/>
            <person name="Medema M.H."/>
            <person name="Devos D.P."/>
            <person name="Kaster A.-K."/>
            <person name="Ovreas L."/>
            <person name="Rohde M."/>
            <person name="Galperin M.Y."/>
            <person name="Jogler C."/>
        </authorList>
    </citation>
    <scope>NUCLEOTIDE SEQUENCE [LARGE SCALE GENOMIC DNA]</scope>
    <source>
        <strain evidence="7 8">Pla85_3_4</strain>
    </source>
</reference>
<evidence type="ECO:0000256" key="3">
    <source>
        <dbReference type="ARBA" id="ARBA00022801"/>
    </source>
</evidence>
<dbReference type="InterPro" id="IPR034074">
    <property type="entry name" value="Y4bN_pept_dom"/>
</dbReference>
<comment type="similarity">
    <text evidence="1 5">Belongs to the peptidase S8 family.</text>
</comment>
<dbReference type="OrthoDB" id="9798386at2"/>
<dbReference type="InterPro" id="IPR036852">
    <property type="entry name" value="Peptidase_S8/S53_dom_sf"/>
</dbReference>
<evidence type="ECO:0000313" key="8">
    <source>
        <dbReference type="Proteomes" id="UP000317648"/>
    </source>
</evidence>
<sequence>MADTQKRLILGNGEQYIQAIAKQKTGRSKEPPRSYGEARDRIKSGVVTALKSLDALPPEKKIRDEAVFCMRLHPDVTAKSYDPATIFNEVPELRSVGSRTYHTSITEVAETESITKMLGGNVADVDARLVFVQSTPKGFNRFLQQLDRAESTLPAKFREEIRRVERFDALAIDEQMGGFSEKWTEGRVELVLHPSRSTQDGQLEFLFELFEWANIDAERSRVRPYAGGPTFVSCFLNRKSLNQLAGANPLRSAHPLHFEGLSSLRHAPKSNAPKPPSTTTRSTIKVGMFDGGIDPSVPLLSGHAEQDDANSIKTPENADCVAHGTAVAGAILHGPLNPFKAKDRLPAPPVYLVSFRVFPTLGDHKGDPGGADLFECIDIIEQAVPARSDIKVFNVSFGPRGPIEDDTLSRFTYVLDTLAATHKVTFCVAVGNDGEVADEERIQSPSDMVHGLGIGAFTLNKAAPVHAPYSCHGPGRECGKVKPDIVAFGGCENTPMHLVSTASGQKVLWWGTSFAAPLASRMNAQAIDSFERSSALLGRALLVHTAKYPGKKTDAKKSDALLGHGCLSETLDDVLMCEDHNVTVLFQGAMLPSQMVKLPIPWPSVSIPGKVRIHWTVAALAPVDPMHPGDYTSCCLVETFYPNSQKYKFGPPKGLTAKKKVLHLINDATEITDLLSKNWKKAGWPETDSGNVYMDEKERRLDCKWESIVRRTKSKNAKGVESPLMTLHAIGRNGAHERFDYVVIVTLEAPKFQGDLYTEIRQQFPALAPIRLRTEAETRIQI</sequence>
<feature type="active site" description="Charge relay system" evidence="5">
    <location>
        <position position="513"/>
    </location>
</feature>
<evidence type="ECO:0000256" key="2">
    <source>
        <dbReference type="ARBA" id="ARBA00022670"/>
    </source>
</evidence>
<dbReference type="GO" id="GO:0004252">
    <property type="term" value="F:serine-type endopeptidase activity"/>
    <property type="evidence" value="ECO:0007669"/>
    <property type="project" value="UniProtKB-UniRule"/>
</dbReference>
<dbReference type="RefSeq" id="WP_145057959.1">
    <property type="nucleotide sequence ID" value="NZ_CP036433.1"/>
</dbReference>
<proteinExistence type="inferred from homology"/>
<dbReference type="InterPro" id="IPR050131">
    <property type="entry name" value="Peptidase_S8_subtilisin-like"/>
</dbReference>
<dbReference type="EMBL" id="CP036433">
    <property type="protein sequence ID" value="QDU98585.1"/>
    <property type="molecule type" value="Genomic_DNA"/>
</dbReference>
<dbReference type="AlphaFoldDB" id="A0A518E3B7"/>
<protein>
    <submittedName>
        <fullName evidence="7">Subtilase family protein</fullName>
    </submittedName>
</protein>
<feature type="active site" description="Charge relay system" evidence="5">
    <location>
        <position position="323"/>
    </location>
</feature>
<feature type="domain" description="Peptidase S8/S53" evidence="6">
    <location>
        <begin position="283"/>
        <end position="565"/>
    </location>
</feature>
<keyword evidence="8" id="KW-1185">Reference proteome</keyword>
<keyword evidence="2 5" id="KW-0645">Protease</keyword>
<dbReference type="PROSITE" id="PS51892">
    <property type="entry name" value="SUBTILASE"/>
    <property type="match status" value="1"/>
</dbReference>
<dbReference type="Pfam" id="PF00082">
    <property type="entry name" value="Peptidase_S8"/>
    <property type="match status" value="1"/>
</dbReference>
<evidence type="ECO:0000256" key="5">
    <source>
        <dbReference type="PROSITE-ProRule" id="PRU01240"/>
    </source>
</evidence>
<name>A0A518E3B7_9BACT</name>